<evidence type="ECO:0000313" key="3">
    <source>
        <dbReference type="Proteomes" id="UP001163828"/>
    </source>
</evidence>
<protein>
    <submittedName>
        <fullName evidence="2">Uncharacterized protein</fullName>
    </submittedName>
</protein>
<keyword evidence="1" id="KW-0732">Signal</keyword>
<gene>
    <name evidence="2" type="ORF">F5050DRAFT_1506335</name>
</gene>
<sequence>MCKQSRSPLTQTRLVYLTFTFLKLFMMAVNCFSPVDQPSDDGTHARSFPHSQYSIHTKQNNDSPVAAAPRLPLPSRLCPNESFEVSVSNKADGRRPYHTFKFKFSNSPSLLDTRKIGRSRRGRRRSMTMIWRALAVHWLG</sequence>
<dbReference type="EMBL" id="MU790597">
    <property type="protein sequence ID" value="KAJ3996928.1"/>
    <property type="molecule type" value="Genomic_DNA"/>
</dbReference>
<evidence type="ECO:0000313" key="2">
    <source>
        <dbReference type="EMBL" id="KAJ3996928.1"/>
    </source>
</evidence>
<dbReference type="Proteomes" id="UP001163828">
    <property type="component" value="Unassembled WGS sequence"/>
</dbReference>
<keyword evidence="3" id="KW-1185">Reference proteome</keyword>
<evidence type="ECO:0000256" key="1">
    <source>
        <dbReference type="SAM" id="SignalP"/>
    </source>
</evidence>
<reference evidence="2" key="1">
    <citation type="submission" date="2022-08" db="EMBL/GenBank/DDBJ databases">
        <authorList>
            <consortium name="DOE Joint Genome Institute"/>
            <person name="Min B."/>
            <person name="Riley R."/>
            <person name="Sierra-Patev S."/>
            <person name="Naranjo-Ortiz M."/>
            <person name="Looney B."/>
            <person name="Konkel Z."/>
            <person name="Slot J.C."/>
            <person name="Sakamoto Y."/>
            <person name="Steenwyk J.L."/>
            <person name="Rokas A."/>
            <person name="Carro J."/>
            <person name="Camarero S."/>
            <person name="Ferreira P."/>
            <person name="Molpeceres G."/>
            <person name="Ruiz-Duenas F.J."/>
            <person name="Serrano A."/>
            <person name="Henrissat B."/>
            <person name="Drula E."/>
            <person name="Hughes K.W."/>
            <person name="Mata J.L."/>
            <person name="Ishikawa N.K."/>
            <person name="Vargas-Isla R."/>
            <person name="Ushijima S."/>
            <person name="Smith C.A."/>
            <person name="Ahrendt S."/>
            <person name="Andreopoulos W."/>
            <person name="He G."/>
            <person name="Labutti K."/>
            <person name="Lipzen A."/>
            <person name="Ng V."/>
            <person name="Sandor L."/>
            <person name="Barry K."/>
            <person name="Martinez A.T."/>
            <person name="Xiao Y."/>
            <person name="Gibbons J.G."/>
            <person name="Terashima K."/>
            <person name="Hibbett D.S."/>
            <person name="Grigoriev I.V."/>
        </authorList>
    </citation>
    <scope>NUCLEOTIDE SEQUENCE</scope>
    <source>
        <strain evidence="2">TFB10827</strain>
    </source>
</reference>
<organism evidence="2 3">
    <name type="scientific">Lentinula boryana</name>
    <dbReference type="NCBI Taxonomy" id="40481"/>
    <lineage>
        <taxon>Eukaryota</taxon>
        <taxon>Fungi</taxon>
        <taxon>Dikarya</taxon>
        <taxon>Basidiomycota</taxon>
        <taxon>Agaricomycotina</taxon>
        <taxon>Agaricomycetes</taxon>
        <taxon>Agaricomycetidae</taxon>
        <taxon>Agaricales</taxon>
        <taxon>Marasmiineae</taxon>
        <taxon>Omphalotaceae</taxon>
        <taxon>Lentinula</taxon>
    </lineage>
</organism>
<comment type="caution">
    <text evidence="2">The sequence shown here is derived from an EMBL/GenBank/DDBJ whole genome shotgun (WGS) entry which is preliminary data.</text>
</comment>
<name>A0ABQ8QEV2_9AGAR</name>
<accession>A0ABQ8QEV2</accession>
<feature type="chain" id="PRO_5045358503" evidence="1">
    <location>
        <begin position="32"/>
        <end position="140"/>
    </location>
</feature>
<feature type="signal peptide" evidence="1">
    <location>
        <begin position="1"/>
        <end position="31"/>
    </location>
</feature>
<proteinExistence type="predicted"/>